<dbReference type="STRING" id="686832.A0A0C3BER0"/>
<dbReference type="AlphaFoldDB" id="A0A0C3BER0"/>
<evidence type="ECO:0000313" key="1">
    <source>
        <dbReference type="EMBL" id="KIM35260.1"/>
    </source>
</evidence>
<dbReference type="InterPro" id="IPR011009">
    <property type="entry name" value="Kinase-like_dom_sf"/>
</dbReference>
<dbReference type="EMBL" id="KN831825">
    <property type="protein sequence ID" value="KIM35260.1"/>
    <property type="molecule type" value="Genomic_DNA"/>
</dbReference>
<dbReference type="Proteomes" id="UP000053424">
    <property type="component" value="Unassembled WGS sequence"/>
</dbReference>
<dbReference type="PANTHER" id="PTHR21310:SF39">
    <property type="entry name" value="AMINOGLYCOSIDE PHOSPHOTRANSFERASE DOMAIN-CONTAINING PROTEIN"/>
    <property type="match status" value="1"/>
</dbReference>
<proteinExistence type="predicted"/>
<dbReference type="InterPro" id="IPR051678">
    <property type="entry name" value="AGP_Transferase"/>
</dbReference>
<reference evidence="1 2" key="1">
    <citation type="submission" date="2014-04" db="EMBL/GenBank/DDBJ databases">
        <authorList>
            <consortium name="DOE Joint Genome Institute"/>
            <person name="Kuo A."/>
            <person name="Gay G."/>
            <person name="Dore J."/>
            <person name="Kohler A."/>
            <person name="Nagy L.G."/>
            <person name="Floudas D."/>
            <person name="Copeland A."/>
            <person name="Barry K.W."/>
            <person name="Cichocki N."/>
            <person name="Veneault-Fourrey C."/>
            <person name="LaButti K."/>
            <person name="Lindquist E.A."/>
            <person name="Lipzen A."/>
            <person name="Lundell T."/>
            <person name="Morin E."/>
            <person name="Murat C."/>
            <person name="Sun H."/>
            <person name="Tunlid A."/>
            <person name="Henrissat B."/>
            <person name="Grigoriev I.V."/>
            <person name="Hibbett D.S."/>
            <person name="Martin F."/>
            <person name="Nordberg H.P."/>
            <person name="Cantor M.N."/>
            <person name="Hua S.X."/>
        </authorList>
    </citation>
    <scope>NUCLEOTIDE SEQUENCE [LARGE SCALE GENOMIC DNA]</scope>
    <source>
        <strain evidence="2">h7</strain>
    </source>
</reference>
<evidence type="ECO:0000313" key="2">
    <source>
        <dbReference type="Proteomes" id="UP000053424"/>
    </source>
</evidence>
<accession>A0A0C3BER0</accession>
<dbReference type="HOGENOM" id="CLU_021768_2_1_1"/>
<reference evidence="2" key="2">
    <citation type="submission" date="2015-01" db="EMBL/GenBank/DDBJ databases">
        <title>Evolutionary Origins and Diversification of the Mycorrhizal Mutualists.</title>
        <authorList>
            <consortium name="DOE Joint Genome Institute"/>
            <consortium name="Mycorrhizal Genomics Consortium"/>
            <person name="Kohler A."/>
            <person name="Kuo A."/>
            <person name="Nagy L.G."/>
            <person name="Floudas D."/>
            <person name="Copeland A."/>
            <person name="Barry K.W."/>
            <person name="Cichocki N."/>
            <person name="Veneault-Fourrey C."/>
            <person name="LaButti K."/>
            <person name="Lindquist E.A."/>
            <person name="Lipzen A."/>
            <person name="Lundell T."/>
            <person name="Morin E."/>
            <person name="Murat C."/>
            <person name="Riley R."/>
            <person name="Ohm R."/>
            <person name="Sun H."/>
            <person name="Tunlid A."/>
            <person name="Henrissat B."/>
            <person name="Grigoriev I.V."/>
            <person name="Hibbett D.S."/>
            <person name="Martin F."/>
        </authorList>
    </citation>
    <scope>NUCLEOTIDE SEQUENCE [LARGE SCALE GENOMIC DNA]</scope>
    <source>
        <strain evidence="2">h7</strain>
    </source>
</reference>
<dbReference type="OrthoDB" id="4177236at2759"/>
<protein>
    <submittedName>
        <fullName evidence="1">Uncharacterized protein</fullName>
    </submittedName>
</protein>
<dbReference type="SUPFAM" id="SSF56112">
    <property type="entry name" value="Protein kinase-like (PK-like)"/>
    <property type="match status" value="1"/>
</dbReference>
<feature type="non-terminal residue" evidence="1">
    <location>
        <position position="1"/>
    </location>
</feature>
<gene>
    <name evidence="1" type="ORF">M413DRAFT_79559</name>
</gene>
<sequence length="205" mass="23261">VRITKDTVLKPFQDVPVEEEPECPSEVLAQRLVSEQTTIPVPQVRRVIKSIYTTYIAVEYIPGRRLSVVWPTLSWLGRIRVAFTIRPYVQQLRRIKHPRSSVPGPLAGPSEGGMMCQSPLFGPVVDSRGPFDTYADLAKFFNDRQALTLPRSKVKRSISLEDLTTFDDSQALVFCIQNLNPDSFIVGEHGRLWLVDWVYAGFYPP</sequence>
<dbReference type="PANTHER" id="PTHR21310">
    <property type="entry name" value="AMINOGLYCOSIDE PHOSPHOTRANSFERASE-RELATED-RELATED"/>
    <property type="match status" value="1"/>
</dbReference>
<organism evidence="1 2">
    <name type="scientific">Hebeloma cylindrosporum</name>
    <dbReference type="NCBI Taxonomy" id="76867"/>
    <lineage>
        <taxon>Eukaryota</taxon>
        <taxon>Fungi</taxon>
        <taxon>Dikarya</taxon>
        <taxon>Basidiomycota</taxon>
        <taxon>Agaricomycotina</taxon>
        <taxon>Agaricomycetes</taxon>
        <taxon>Agaricomycetidae</taxon>
        <taxon>Agaricales</taxon>
        <taxon>Agaricineae</taxon>
        <taxon>Hymenogastraceae</taxon>
        <taxon>Hebeloma</taxon>
    </lineage>
</organism>
<name>A0A0C3BER0_HEBCY</name>
<keyword evidence="2" id="KW-1185">Reference proteome</keyword>